<dbReference type="GO" id="GO:0000976">
    <property type="term" value="F:transcription cis-regulatory region binding"/>
    <property type="evidence" value="ECO:0007669"/>
    <property type="project" value="TreeGrafter"/>
</dbReference>
<dbReference type="PANTHER" id="PTHR30055:SF234">
    <property type="entry name" value="HTH-TYPE TRANSCRIPTIONAL REGULATOR BETI"/>
    <property type="match status" value="1"/>
</dbReference>
<sequence length="217" mass="23686">MAEAVRRRTRGPYAKSAATRERILDACEAVLGEAGYHAATVRDIADRAGISERGLVHHFPGRDELLRAVLERHEEQARVASTPAPGLEALLHLVERVAQDSRTPGIVELHTTLSAEASSVHHPAHEHYVERYDQIRRYATSSFVALDAAGEIDSTLTPDELAAAYVAMSDGLQLQWLYRPGAVDPADTLQRFLQSVVPRLREGHPSFVVAGNVPSSG</sequence>
<dbReference type="SUPFAM" id="SSF46689">
    <property type="entry name" value="Homeodomain-like"/>
    <property type="match status" value="1"/>
</dbReference>
<accession>A0A7W3JMN7</accession>
<keyword evidence="8" id="KW-1185">Reference proteome</keyword>
<dbReference type="Gene3D" id="1.10.357.10">
    <property type="entry name" value="Tetracycline Repressor, domain 2"/>
    <property type="match status" value="1"/>
</dbReference>
<evidence type="ECO:0000256" key="5">
    <source>
        <dbReference type="PROSITE-ProRule" id="PRU00335"/>
    </source>
</evidence>
<reference evidence="7 8" key="1">
    <citation type="submission" date="2020-07" db="EMBL/GenBank/DDBJ databases">
        <title>Sequencing the genomes of 1000 actinobacteria strains.</title>
        <authorList>
            <person name="Klenk H.-P."/>
        </authorList>
    </citation>
    <scope>NUCLEOTIDE SEQUENCE [LARGE SCALE GENOMIC DNA]</scope>
    <source>
        <strain evidence="7 8">DSM 27576</strain>
    </source>
</reference>
<proteinExistence type="predicted"/>
<protein>
    <submittedName>
        <fullName evidence="7">AcrR family transcriptional regulator</fullName>
    </submittedName>
</protein>
<dbReference type="SUPFAM" id="SSF48498">
    <property type="entry name" value="Tetracyclin repressor-like, C-terminal domain"/>
    <property type="match status" value="1"/>
</dbReference>
<dbReference type="AlphaFoldDB" id="A0A7W3JMN7"/>
<organism evidence="7 8">
    <name type="scientific">Microbacterium halimionae</name>
    <dbReference type="NCBI Taxonomy" id="1526413"/>
    <lineage>
        <taxon>Bacteria</taxon>
        <taxon>Bacillati</taxon>
        <taxon>Actinomycetota</taxon>
        <taxon>Actinomycetes</taxon>
        <taxon>Micrococcales</taxon>
        <taxon>Microbacteriaceae</taxon>
        <taxon>Microbacterium</taxon>
    </lineage>
</organism>
<dbReference type="GO" id="GO:0003700">
    <property type="term" value="F:DNA-binding transcription factor activity"/>
    <property type="evidence" value="ECO:0007669"/>
    <property type="project" value="TreeGrafter"/>
</dbReference>
<dbReference type="InterPro" id="IPR001647">
    <property type="entry name" value="HTH_TetR"/>
</dbReference>
<gene>
    <name evidence="7" type="ORF">FHX48_000621</name>
</gene>
<evidence type="ECO:0000256" key="3">
    <source>
        <dbReference type="ARBA" id="ARBA00023125"/>
    </source>
</evidence>
<feature type="domain" description="HTH tetR-type" evidence="6">
    <location>
        <begin position="17"/>
        <end position="77"/>
    </location>
</feature>
<evidence type="ECO:0000313" key="8">
    <source>
        <dbReference type="Proteomes" id="UP000526083"/>
    </source>
</evidence>
<keyword evidence="4" id="KW-0804">Transcription</keyword>
<dbReference type="PRINTS" id="PR00455">
    <property type="entry name" value="HTHTETR"/>
</dbReference>
<comment type="caution">
    <text evidence="7">The sequence shown here is derived from an EMBL/GenBank/DDBJ whole genome shotgun (WGS) entry which is preliminary data.</text>
</comment>
<keyword evidence="2" id="KW-0805">Transcription regulation</keyword>
<dbReference type="PROSITE" id="PS50977">
    <property type="entry name" value="HTH_TETR_2"/>
    <property type="match status" value="1"/>
</dbReference>
<dbReference type="RefSeq" id="WP_167048502.1">
    <property type="nucleotide sequence ID" value="NZ_JAAOZB010000002.1"/>
</dbReference>
<evidence type="ECO:0000256" key="2">
    <source>
        <dbReference type="ARBA" id="ARBA00023015"/>
    </source>
</evidence>
<evidence type="ECO:0000259" key="6">
    <source>
        <dbReference type="PROSITE" id="PS50977"/>
    </source>
</evidence>
<keyword evidence="1" id="KW-0678">Repressor</keyword>
<dbReference type="InterPro" id="IPR039538">
    <property type="entry name" value="BetI_C"/>
</dbReference>
<dbReference type="Pfam" id="PF00440">
    <property type="entry name" value="TetR_N"/>
    <property type="match status" value="1"/>
</dbReference>
<dbReference type="EMBL" id="JACGWY010000001">
    <property type="protein sequence ID" value="MBA8815569.1"/>
    <property type="molecule type" value="Genomic_DNA"/>
</dbReference>
<evidence type="ECO:0000256" key="1">
    <source>
        <dbReference type="ARBA" id="ARBA00022491"/>
    </source>
</evidence>
<dbReference type="Proteomes" id="UP000526083">
    <property type="component" value="Unassembled WGS sequence"/>
</dbReference>
<keyword evidence="3 5" id="KW-0238">DNA-binding</keyword>
<name>A0A7W3JMN7_9MICO</name>
<evidence type="ECO:0000313" key="7">
    <source>
        <dbReference type="EMBL" id="MBA8815569.1"/>
    </source>
</evidence>
<dbReference type="PANTHER" id="PTHR30055">
    <property type="entry name" value="HTH-TYPE TRANSCRIPTIONAL REGULATOR RUTR"/>
    <property type="match status" value="1"/>
</dbReference>
<dbReference type="Pfam" id="PF13977">
    <property type="entry name" value="TetR_C_6"/>
    <property type="match status" value="1"/>
</dbReference>
<dbReference type="InterPro" id="IPR009057">
    <property type="entry name" value="Homeodomain-like_sf"/>
</dbReference>
<dbReference type="InterPro" id="IPR050109">
    <property type="entry name" value="HTH-type_TetR-like_transc_reg"/>
</dbReference>
<feature type="DNA-binding region" description="H-T-H motif" evidence="5">
    <location>
        <begin position="40"/>
        <end position="59"/>
    </location>
</feature>
<evidence type="ECO:0000256" key="4">
    <source>
        <dbReference type="ARBA" id="ARBA00023163"/>
    </source>
</evidence>
<dbReference type="InterPro" id="IPR036271">
    <property type="entry name" value="Tet_transcr_reg_TetR-rel_C_sf"/>
</dbReference>